<organism evidence="8 9">
    <name type="scientific">Flavobacterium luminosum</name>
    <dbReference type="NCBI Taxonomy" id="2949086"/>
    <lineage>
        <taxon>Bacteria</taxon>
        <taxon>Pseudomonadati</taxon>
        <taxon>Bacteroidota</taxon>
        <taxon>Flavobacteriia</taxon>
        <taxon>Flavobacteriales</taxon>
        <taxon>Flavobacteriaceae</taxon>
        <taxon>Flavobacterium</taxon>
    </lineage>
</organism>
<dbReference type="Gene3D" id="2.60.120.260">
    <property type="entry name" value="Galactose-binding domain-like"/>
    <property type="match status" value="1"/>
</dbReference>
<dbReference type="Gene3D" id="2.60.40.2700">
    <property type="match status" value="2"/>
</dbReference>
<evidence type="ECO:0000256" key="1">
    <source>
        <dbReference type="ARBA" id="ARBA00004138"/>
    </source>
</evidence>
<dbReference type="InterPro" id="IPR007110">
    <property type="entry name" value="Ig-like_dom"/>
</dbReference>
<proteinExistence type="predicted"/>
<evidence type="ECO:0000259" key="7">
    <source>
        <dbReference type="PROSITE" id="PS50835"/>
    </source>
</evidence>
<evidence type="ECO:0000256" key="2">
    <source>
        <dbReference type="ARBA" id="ARBA00004496"/>
    </source>
</evidence>
<evidence type="ECO:0000313" key="9">
    <source>
        <dbReference type="Proteomes" id="UP001317191"/>
    </source>
</evidence>
<dbReference type="EMBL" id="JAMLJM010000007">
    <property type="protein sequence ID" value="MCL9809586.1"/>
    <property type="molecule type" value="Genomic_DNA"/>
</dbReference>
<keyword evidence="9" id="KW-1185">Reference proteome</keyword>
<accession>A0ABT0TQ10</accession>
<dbReference type="InterPro" id="IPR053879">
    <property type="entry name" value="HYDIN_VesB_CFA65-like_Ig"/>
</dbReference>
<evidence type="ECO:0000256" key="3">
    <source>
        <dbReference type="ARBA" id="ARBA00022490"/>
    </source>
</evidence>
<dbReference type="NCBIfam" id="NF012200">
    <property type="entry name" value="choice_anch_D"/>
    <property type="match status" value="1"/>
</dbReference>
<gene>
    <name evidence="8" type="ORF">NAT50_09475</name>
</gene>
<evidence type="ECO:0000256" key="5">
    <source>
        <dbReference type="ARBA" id="ARBA00023273"/>
    </source>
</evidence>
<protein>
    <submittedName>
        <fullName evidence="8">Choice-of-anchor D domain-containing protein</fullName>
    </submittedName>
</protein>
<dbReference type="PROSITE" id="PS50835">
    <property type="entry name" value="IG_LIKE"/>
    <property type="match status" value="1"/>
</dbReference>
<dbReference type="Pfam" id="PF22544">
    <property type="entry name" value="HYDIN_VesB_CFA65-like_Ig"/>
    <property type="match status" value="1"/>
</dbReference>
<sequence>MKLKLLVLAFLCSIVSWGQTIIVSDGLNDATTLFTLSNGAYYNGNSAATDGPSSSPFAFEGTHSRGVSNATATLLSSDINSTGYTSISMSFKLASFSIGGAGNGADVGDIVTVEVSPNGGTNWYSTLRILGNSNAYWAYSATGNANTAYDGNATPVDFQPGGGGVRTTDGYSSINISGLPSTSNLKFRITLLNNSANERWVLDDFKVEGTLTTCSTPTITTNPSTSVQNYCAGASATALSVAATGAPTLTYQWYSNTVASASGGTLIAGATSATYTPSTASVGTLYYYCEVGSTCMPTPTPAVSNVSGAVNVTAIPSAPSGTINITANPSCGAATLTYSAPSANIYWQTSATGTVTTNPTTSSYISSATAGSYTIYVRELSGTCWSPATSVTFTVAAPVAITGQATNQATTVGNTATFSVTASNAAGYQWQVNTGSGWANIAGATSASYTTPAATLAMSGYQYQVIVTGNAPCGTVTSSAATLSVTTGPCLSESFTVNTLPSGWVQTSVTFASNRAEFQSQTGELTTIAVNYPTNLTFTLERTGSSVAKTMLIEVSTTTQGGTYTTVATYDHSNTTSNGTVNCTVDLSAYTSYPNVFIKFRKDSATSVARWGLDDIQVFCGTPPSGPEINITGSGVDIVDGDTTPSVADDTNFGSTTLSTNIVRSFVIHNQGTTNLVLSGPVTLTDVSAPQEFTVTQPALTTIPAGGNTTFTVTFNSAIAGTFTNTVNIPSNDSNEALYNFDIVATAYDATATGTVFRPGDLIFVGYDSTVSAAADCSGGAQMDKLYVANLIDILPGTEFMVVNSRYESGAAANTRTDRWYSGSTDPYDDPGIITFKWNGTAPIVAGSIITFKANVFTVNDIRINDVVTTDFNVTTNANQCNISSTESDQIYIMQGNFTPFGVIGTNRYNLFNGRVLFGLTNGASWVPFTSAVSSANTSAGRVSRLPEDLECFNIEASSLEGVRYYQNSGLHTGSKNQILGAIMNLGNWSSPTNDNCLSTTENFNPSANDNAVGKPFTVTTSNPDGTWTGFTDTDWFKCSNWEGLAVPKSTTDVVIPSVANQPVIGASTAKFPTGAFSNNLTIDGGSSLTMNNAASRLNLYGNWTNNAGNTAFEEGNGTIHFTGSAPQIINNNVNGSTEEFYNVILNNNFDTSVSNDIIANGNLTVNATRTLNIASNDYVDVQYSVTNNGAITIQDDGSLVQRNDLGNYSGSGTHSMTRIAENTKSLDYVYWSSPIISAPFSSIPYSRLYEWDTDVVNPTGYGQGNWVGTADAAMQIGKGYIFRVPNGDSTQTVTFSGSLFNNALINKPIIKGTITVPFPGVNAPITEFDDNWNLVGNPYPSAIDAETFAIQNSSVLEDGTIYLWRHLTGPTSTVSPYYQTFTYNYVSTDYVSYNGTASIPAGAFDGKIAAGQGYFVKMKEAIGSSANLQFSNTQRSRVFNNSQFFRTMSKGKSSREKHRIWLDLLDANKSVTTQVVAYVEGATNDDDFYFDSKADYRSDLGFHSINNNTIFDIQARTLPFDVNDKVPLGVQLPTDGTYTIAIGTLDGLFATTKQKIYVEDKLNQTIHDLTFAPYQFTANKGVINDRFILRYTDQALGNTDFETIAEGVKIYGSDHAIVIDSKTEAIQSYDIYNVLGQLLAYKKQVKGYQAEEATIMKNNQALIVKVTLENGQVVSKKIMY</sequence>
<dbReference type="Proteomes" id="UP001317191">
    <property type="component" value="Unassembled WGS sequence"/>
</dbReference>
<name>A0ABT0TQ10_9FLAO</name>
<keyword evidence="6" id="KW-0732">Signal</keyword>
<dbReference type="InterPro" id="IPR013783">
    <property type="entry name" value="Ig-like_fold"/>
</dbReference>
<comment type="subcellular location">
    <subcellularLocation>
        <location evidence="1">Cell projection</location>
        <location evidence="1">Cilium</location>
    </subcellularLocation>
    <subcellularLocation>
        <location evidence="2">Cytoplasm</location>
    </subcellularLocation>
</comment>
<comment type="caution">
    <text evidence="8">The sequence shown here is derived from an EMBL/GenBank/DDBJ whole genome shotgun (WGS) entry which is preliminary data.</text>
</comment>
<dbReference type="RefSeq" id="WP_250593038.1">
    <property type="nucleotide sequence ID" value="NZ_JAMLJM010000007.1"/>
</dbReference>
<dbReference type="Gene3D" id="2.60.40.10">
    <property type="entry name" value="Immunoglobulins"/>
    <property type="match status" value="1"/>
</dbReference>
<feature type="domain" description="Ig-like" evidence="7">
    <location>
        <begin position="217"/>
        <end position="307"/>
    </location>
</feature>
<evidence type="ECO:0000256" key="4">
    <source>
        <dbReference type="ARBA" id="ARBA00023069"/>
    </source>
</evidence>
<keyword evidence="3" id="KW-0963">Cytoplasm</keyword>
<keyword evidence="4" id="KW-0969">Cilium</keyword>
<evidence type="ECO:0000313" key="8">
    <source>
        <dbReference type="EMBL" id="MCL9809586.1"/>
    </source>
</evidence>
<dbReference type="NCBIfam" id="NF033708">
    <property type="entry name" value="T9SS_Cterm_ChiA"/>
    <property type="match status" value="1"/>
</dbReference>
<feature type="chain" id="PRO_5046270131" evidence="6">
    <location>
        <begin position="19"/>
        <end position="1681"/>
    </location>
</feature>
<feature type="signal peptide" evidence="6">
    <location>
        <begin position="1"/>
        <end position="18"/>
    </location>
</feature>
<keyword evidence="5" id="KW-0966">Cell projection</keyword>
<evidence type="ECO:0000256" key="6">
    <source>
        <dbReference type="SAM" id="SignalP"/>
    </source>
</evidence>
<reference evidence="8 9" key="1">
    <citation type="submission" date="2022-05" db="EMBL/GenBank/DDBJ databases">
        <title>Flavobacterium sp., isolated from activated sludge.</title>
        <authorList>
            <person name="Ran Q."/>
        </authorList>
    </citation>
    <scope>NUCLEOTIDE SEQUENCE [LARGE SCALE GENOMIC DNA]</scope>
    <source>
        <strain evidence="8 9">HXWNR70</strain>
    </source>
</reference>